<dbReference type="Proteomes" id="UP000008637">
    <property type="component" value="Chromosome"/>
</dbReference>
<protein>
    <submittedName>
        <fullName evidence="1">Uncharacterized protein</fullName>
    </submittedName>
</protein>
<evidence type="ECO:0000313" key="2">
    <source>
        <dbReference type="Proteomes" id="UP000008637"/>
    </source>
</evidence>
<dbReference type="KEGG" id="mha:HF1_05890"/>
<sequence>MAISKPWALGGLGVASTGAIGGGLLLGKDIFSSERSPKNLISKSLALSLMGFEDESLSSKWDERKTKLSSSEDSSLIPSLKAIKDKGNKTGEDIKNWCKENVVGFVEDDGGKKLQNVSDYCTFNIKDKISGTLVNGVWGTANDKLKKVGSGLSEEMKKVKGDLEKLNEDNNALKNWCESTYRKMFLGDEDQAFKDASIYCVSDN</sequence>
<keyword evidence="2" id="KW-1185">Reference proteome</keyword>
<dbReference type="HOGENOM" id="CLU_087258_1_0_14"/>
<dbReference type="OrthoDB" id="9792018at2"/>
<gene>
    <name evidence="1" type="ordered locus">HF1_05890</name>
</gene>
<accession>E8ZHH6</accession>
<evidence type="ECO:0000313" key="1">
    <source>
        <dbReference type="EMBL" id="CBY92597.1"/>
    </source>
</evidence>
<dbReference type="EMBL" id="FR773153">
    <property type="protein sequence ID" value="CBY92597.1"/>
    <property type="molecule type" value="Genomic_DNA"/>
</dbReference>
<reference evidence="1 2" key="1">
    <citation type="journal article" date="2011" name="J. Bacteriol.">
        <title>Complete genome sequence of Mycoplasma haemofelis, a hemotropic mycoplasma.</title>
        <authorList>
            <person name="Barker E.N."/>
            <person name="Helps C.R."/>
            <person name="Peters I.R."/>
            <person name="Darby A.C."/>
            <person name="Radford A.D."/>
            <person name="Tasker S."/>
        </authorList>
    </citation>
    <scope>NUCLEOTIDE SEQUENCE [LARGE SCALE GENOMIC DNA]</scope>
    <source>
        <strain evidence="1 2">Langford 1</strain>
    </source>
</reference>
<organism evidence="1 2">
    <name type="scientific">Mycoplasma haemofelis (strain Langford 1)</name>
    <name type="common">Haemobartonella felis</name>
    <dbReference type="NCBI Taxonomy" id="941640"/>
    <lineage>
        <taxon>Bacteria</taxon>
        <taxon>Bacillati</taxon>
        <taxon>Mycoplasmatota</taxon>
        <taxon>Mollicutes</taxon>
        <taxon>Mycoplasmataceae</taxon>
        <taxon>Mycoplasma</taxon>
    </lineage>
</organism>
<proteinExistence type="predicted"/>
<name>E8ZHH6_MYCHL</name>
<dbReference type="AlphaFoldDB" id="E8ZHH6"/>